<reference evidence="2 3" key="1">
    <citation type="journal article" date="2019" name="Nat. Microbiol.">
        <title>Mediterranean grassland soil C-N compound turnover is dependent on rainfall and depth, and is mediated by genomically divergent microorganisms.</title>
        <authorList>
            <person name="Diamond S."/>
            <person name="Andeer P.F."/>
            <person name="Li Z."/>
            <person name="Crits-Christoph A."/>
            <person name="Burstein D."/>
            <person name="Anantharaman K."/>
            <person name="Lane K.R."/>
            <person name="Thomas B.C."/>
            <person name="Pan C."/>
            <person name="Northen T.R."/>
            <person name="Banfield J.F."/>
        </authorList>
    </citation>
    <scope>NUCLEOTIDE SEQUENCE [LARGE SCALE GENOMIC DNA]</scope>
    <source>
        <strain evidence="2">NP_3</strain>
    </source>
</reference>
<sequence>MIRWIVGNSLRFRFIVVAFGLGLTFFGAQRLRDIPVDVFPEFAPARVEVQTLCLGLSPAEVEAQVTVPIENAMNGVPGVEILRSSSVAQLSSVTAILERGADELAARQLVTERVAIATQGMPTWAAPPVMMPPVSSTSRVMKIGVTTKERSQMDLSMLAYWKIRPRLLSVPGVANVAIWGERLKMLQVQVDPERLEQLGLTLDHVMEKTSDALDVGLLRYAGGAHIGTGGFIDTADVRLPVHHILATTTPETLAQVPVAKRNGKQLVLGDVAQLVWGPQGMVGDAVINDGPGLMLIVEKYPWGNTLEVTRGVEAALEELKPGLADVEIDTKIFRPAEYIDASIDNLSHALVLGCVLVILVVFAFLYEVRTALICIVAIPLSLLAAVLVLEWSGSSLNTMVLAGFVIALGVVVDDAILDVENIMRRLRERRAAGDSQSAARIILDASIEVRNPIFYATLIIVIAVVPVFFMHALSGAFFRPLILAYVTAILASLIVAVTVTPVLCLFLLRNASLAGKVSPLAEWLGRIYARVLARATRSPRAAYATVAVITLAGVAVWPMLGYSLMPPFKERDFLIHWITDPSTSHPEMLRITQRVSRELRAIPGVRNFGAHIGQAFLADEIVGVANGENWISIDPKVDYDKTLAAIKEVVDGYPGLYRGAETYLDERIEEVLSGESEPIVVRIFGSDLQVLRDQAEVVRQALVKIKGIDEVKKDINLDVPHIQVTEKPLEALRYGLKPGDVRRASAVLMAGEEVGDIFSGGRTYDVQVWTTPQWRHSLTAVERLLIDTPTGKRVRMNEVADVRIVPTPNVIKREGGSRRIDIQASAKGRDLGAVAQDVQRTLETI</sequence>
<dbReference type="SUPFAM" id="SSF82714">
    <property type="entry name" value="Multidrug efflux transporter AcrB TolC docking domain, DN and DC subdomains"/>
    <property type="match status" value="2"/>
</dbReference>
<dbReference type="PANTHER" id="PTHR32063:SF4">
    <property type="entry name" value="SLR6043 PROTEIN"/>
    <property type="match status" value="1"/>
</dbReference>
<dbReference type="GO" id="GO:0042910">
    <property type="term" value="F:xenobiotic transmembrane transporter activity"/>
    <property type="evidence" value="ECO:0007669"/>
    <property type="project" value="TreeGrafter"/>
</dbReference>
<proteinExistence type="predicted"/>
<accession>A0A537K7U8</accession>
<keyword evidence="1" id="KW-0472">Membrane</keyword>
<evidence type="ECO:0000313" key="3">
    <source>
        <dbReference type="Proteomes" id="UP000318509"/>
    </source>
</evidence>
<gene>
    <name evidence="2" type="ORF">E6H00_03370</name>
</gene>
<dbReference type="Gene3D" id="3.30.70.1440">
    <property type="entry name" value="Multidrug efflux transporter AcrB pore domain"/>
    <property type="match status" value="1"/>
</dbReference>
<dbReference type="Pfam" id="PF00873">
    <property type="entry name" value="ACR_tran"/>
    <property type="match status" value="1"/>
</dbReference>
<feature type="non-terminal residue" evidence="2">
    <location>
        <position position="845"/>
    </location>
</feature>
<dbReference type="EMBL" id="VBAK01000079">
    <property type="protein sequence ID" value="TMI91835.1"/>
    <property type="molecule type" value="Genomic_DNA"/>
</dbReference>
<dbReference type="InterPro" id="IPR001036">
    <property type="entry name" value="Acrflvin-R"/>
</dbReference>
<dbReference type="SUPFAM" id="SSF82693">
    <property type="entry name" value="Multidrug efflux transporter AcrB pore domain, PN1, PN2, PC1 and PC2 subdomains"/>
    <property type="match status" value="2"/>
</dbReference>
<dbReference type="Gene3D" id="3.30.2090.10">
    <property type="entry name" value="Multidrug efflux transporter AcrB TolC docking domain, DN and DC subdomains"/>
    <property type="match status" value="2"/>
</dbReference>
<comment type="caution">
    <text evidence="2">The sequence shown here is derived from an EMBL/GenBank/DDBJ whole genome shotgun (WGS) entry which is preliminary data.</text>
</comment>
<dbReference type="PANTHER" id="PTHR32063">
    <property type="match status" value="1"/>
</dbReference>
<dbReference type="InterPro" id="IPR027463">
    <property type="entry name" value="AcrB_DN_DC_subdom"/>
</dbReference>
<dbReference type="Gene3D" id="3.30.70.1320">
    <property type="entry name" value="Multidrug efflux transporter AcrB pore domain like"/>
    <property type="match status" value="1"/>
</dbReference>
<feature type="transmembrane region" description="Helical" evidence="1">
    <location>
        <begin position="453"/>
        <end position="476"/>
    </location>
</feature>
<feature type="transmembrane region" description="Helical" evidence="1">
    <location>
        <begin position="346"/>
        <end position="365"/>
    </location>
</feature>
<dbReference type="Gene3D" id="3.30.70.1430">
    <property type="entry name" value="Multidrug efflux transporter AcrB pore domain"/>
    <property type="match status" value="2"/>
</dbReference>
<feature type="transmembrane region" description="Helical" evidence="1">
    <location>
        <begin position="372"/>
        <end position="392"/>
    </location>
</feature>
<dbReference type="GO" id="GO:0005886">
    <property type="term" value="C:plasma membrane"/>
    <property type="evidence" value="ECO:0007669"/>
    <property type="project" value="TreeGrafter"/>
</dbReference>
<keyword evidence="1" id="KW-0812">Transmembrane</keyword>
<dbReference type="Proteomes" id="UP000318509">
    <property type="component" value="Unassembled WGS sequence"/>
</dbReference>
<dbReference type="SUPFAM" id="SSF82866">
    <property type="entry name" value="Multidrug efflux transporter AcrB transmembrane domain"/>
    <property type="match status" value="1"/>
</dbReference>
<protein>
    <submittedName>
        <fullName evidence="2">Efflux RND transporter permease subunit</fullName>
    </submittedName>
</protein>
<feature type="transmembrane region" description="Helical" evidence="1">
    <location>
        <begin position="398"/>
        <end position="417"/>
    </location>
</feature>
<feature type="transmembrane region" description="Helical" evidence="1">
    <location>
        <begin position="482"/>
        <end position="508"/>
    </location>
</feature>
<name>A0A537K7U8_9BACT</name>
<keyword evidence="1" id="KW-1133">Transmembrane helix</keyword>
<feature type="transmembrane region" description="Helical" evidence="1">
    <location>
        <begin position="541"/>
        <end position="560"/>
    </location>
</feature>
<evidence type="ECO:0000256" key="1">
    <source>
        <dbReference type="SAM" id="Phobius"/>
    </source>
</evidence>
<dbReference type="Gene3D" id="1.20.1640.10">
    <property type="entry name" value="Multidrug efflux transporter AcrB transmembrane domain"/>
    <property type="match status" value="2"/>
</dbReference>
<dbReference type="PRINTS" id="PR00702">
    <property type="entry name" value="ACRIFLAVINRP"/>
</dbReference>
<evidence type="ECO:0000313" key="2">
    <source>
        <dbReference type="EMBL" id="TMI91835.1"/>
    </source>
</evidence>
<organism evidence="2 3">
    <name type="scientific">Candidatus Segetimicrobium genomatis</name>
    <dbReference type="NCBI Taxonomy" id="2569760"/>
    <lineage>
        <taxon>Bacteria</taxon>
        <taxon>Bacillati</taxon>
        <taxon>Candidatus Sysuimicrobiota</taxon>
        <taxon>Candidatus Sysuimicrobiia</taxon>
        <taxon>Candidatus Sysuimicrobiales</taxon>
        <taxon>Candidatus Segetimicrobiaceae</taxon>
        <taxon>Candidatus Segetimicrobium</taxon>
    </lineage>
</organism>
<dbReference type="AlphaFoldDB" id="A0A537K7U8"/>